<feature type="domain" description="Glycosyltransferase subfamily 4-like N-terminal" evidence="1">
    <location>
        <begin position="27"/>
        <end position="129"/>
    </location>
</feature>
<name>A0A0G1KFS6_9BACT</name>
<dbReference type="Pfam" id="PF13439">
    <property type="entry name" value="Glyco_transf_4"/>
    <property type="match status" value="1"/>
</dbReference>
<dbReference type="InterPro" id="IPR028098">
    <property type="entry name" value="Glyco_trans_4-like_N"/>
</dbReference>
<gene>
    <name evidence="2" type="ORF">UW81_C0042G0009</name>
</gene>
<comment type="caution">
    <text evidence="2">The sequence shown here is derived from an EMBL/GenBank/DDBJ whole genome shotgun (WGS) entry which is preliminary data.</text>
</comment>
<protein>
    <submittedName>
        <fullName evidence="2">Glycosyl transferase, group 1</fullName>
    </submittedName>
</protein>
<evidence type="ECO:0000259" key="1">
    <source>
        <dbReference type="Pfam" id="PF13439"/>
    </source>
</evidence>
<dbReference type="SUPFAM" id="SSF53756">
    <property type="entry name" value="UDP-Glycosyltransferase/glycogen phosphorylase"/>
    <property type="match status" value="1"/>
</dbReference>
<reference evidence="2 3" key="1">
    <citation type="journal article" date="2015" name="Nature">
        <title>rRNA introns, odd ribosomes, and small enigmatic genomes across a large radiation of phyla.</title>
        <authorList>
            <person name="Brown C.T."/>
            <person name="Hug L.A."/>
            <person name="Thomas B.C."/>
            <person name="Sharon I."/>
            <person name="Castelle C.J."/>
            <person name="Singh A."/>
            <person name="Wilkins M.J."/>
            <person name="Williams K.H."/>
            <person name="Banfield J.F."/>
        </authorList>
    </citation>
    <scope>NUCLEOTIDE SEQUENCE [LARGE SCALE GENOMIC DNA]</scope>
</reference>
<sequence length="160" mass="18039">MKKSSEAKKLRVAQVAPLWYKVPPNGYGGTELIVSQLTEEMVRRGHKVTLFASGDSKTKAKLVSVSKRNLFESRVPWMHDSYNIVNLIEAFSRARDFDIIHTHIDLYDQLFRARCATPSIATLHNPFWPMPDDPKKISAGLPITAGFCFTTGSRACLTRE</sequence>
<proteinExistence type="predicted"/>
<accession>A0A0G1KFS6</accession>
<dbReference type="GO" id="GO:0016740">
    <property type="term" value="F:transferase activity"/>
    <property type="evidence" value="ECO:0007669"/>
    <property type="project" value="UniProtKB-KW"/>
</dbReference>
<dbReference type="EMBL" id="LCJT01000042">
    <property type="protein sequence ID" value="KKT82408.1"/>
    <property type="molecule type" value="Genomic_DNA"/>
</dbReference>
<evidence type="ECO:0000313" key="2">
    <source>
        <dbReference type="EMBL" id="KKT82408.1"/>
    </source>
</evidence>
<evidence type="ECO:0000313" key="3">
    <source>
        <dbReference type="Proteomes" id="UP000033915"/>
    </source>
</evidence>
<dbReference type="AlphaFoldDB" id="A0A0G1KFS6"/>
<dbReference type="Proteomes" id="UP000033915">
    <property type="component" value="Unassembled WGS sequence"/>
</dbReference>
<organism evidence="2 3">
    <name type="scientific">Candidatus Giovannonibacteria bacterium GW2011_GWC2_44_9</name>
    <dbReference type="NCBI Taxonomy" id="1618658"/>
    <lineage>
        <taxon>Bacteria</taxon>
        <taxon>Candidatus Giovannoniibacteriota</taxon>
    </lineage>
</organism>
<dbReference type="Gene3D" id="3.40.50.2000">
    <property type="entry name" value="Glycogen Phosphorylase B"/>
    <property type="match status" value="1"/>
</dbReference>
<keyword evidence="2" id="KW-0808">Transferase</keyword>